<reference evidence="10 11" key="1">
    <citation type="submission" date="2021-06" db="EMBL/GenBank/DDBJ databases">
        <title>Halomicroarcula sp. a new haloarchaeum isolated from saline soil.</title>
        <authorList>
            <person name="Duran-Viseras A."/>
            <person name="Sanchez-Porro C."/>
            <person name="Ventosa A."/>
        </authorList>
    </citation>
    <scope>NUCLEOTIDE SEQUENCE [LARGE SCALE GENOMIC DNA]</scope>
    <source>
        <strain evidence="10 11">F27</strain>
    </source>
</reference>
<evidence type="ECO:0000256" key="2">
    <source>
        <dbReference type="ARBA" id="ARBA00022741"/>
    </source>
</evidence>
<dbReference type="GO" id="GO:0005524">
    <property type="term" value="F:ATP binding"/>
    <property type="evidence" value="ECO:0007669"/>
    <property type="project" value="UniProtKB-UniRule"/>
</dbReference>
<dbReference type="InterPro" id="IPR033756">
    <property type="entry name" value="YlxH/NBP35"/>
</dbReference>
<keyword evidence="4 8" id="KW-0408">Iron</keyword>
<feature type="binding site" evidence="8">
    <location>
        <begin position="98"/>
        <end position="105"/>
    </location>
    <ligand>
        <name>ATP</name>
        <dbReference type="ChEBI" id="CHEBI:30616"/>
    </ligand>
</feature>
<dbReference type="AlphaFoldDB" id="A0AAW4PGY0"/>
<comment type="function">
    <text evidence="6 8">Binds and transfers iron-sulfur (Fe-S) clusters to target apoproteins. Can hydrolyze ATP.</text>
</comment>
<keyword evidence="8" id="KW-0378">Hydrolase</keyword>
<comment type="similarity">
    <text evidence="8">Belongs to the Mrp/NBP35 ATP-binding proteins family.</text>
</comment>
<keyword evidence="1 8" id="KW-0479">Metal-binding</keyword>
<dbReference type="PROSITE" id="PS01215">
    <property type="entry name" value="MRP"/>
    <property type="match status" value="1"/>
</dbReference>
<evidence type="ECO:0000256" key="5">
    <source>
        <dbReference type="ARBA" id="ARBA00023014"/>
    </source>
</evidence>
<dbReference type="SUPFAM" id="SSF52540">
    <property type="entry name" value="P-loop containing nucleoside triphosphate hydrolases"/>
    <property type="match status" value="1"/>
</dbReference>
<keyword evidence="2 8" id="KW-0547">Nucleotide-binding</keyword>
<name>A0AAW4PGY0_9EURY</name>
<evidence type="ECO:0000256" key="8">
    <source>
        <dbReference type="HAMAP-Rule" id="MF_02040"/>
    </source>
</evidence>
<comment type="caution">
    <text evidence="10">The sequence shown here is derived from an EMBL/GenBank/DDBJ whole genome shotgun (WGS) entry which is preliminary data.</text>
</comment>
<comment type="subunit">
    <text evidence="8">Homodimer.</text>
</comment>
<dbReference type="GO" id="GO:0016226">
    <property type="term" value="P:iron-sulfur cluster assembly"/>
    <property type="evidence" value="ECO:0007669"/>
    <property type="project" value="InterPro"/>
</dbReference>
<dbReference type="SUPFAM" id="SSF117916">
    <property type="entry name" value="Fe-S cluster assembly (FSCA) domain-like"/>
    <property type="match status" value="1"/>
</dbReference>
<dbReference type="GO" id="GO:0016887">
    <property type="term" value="F:ATP hydrolysis activity"/>
    <property type="evidence" value="ECO:0007669"/>
    <property type="project" value="UniProtKB-UniRule"/>
</dbReference>
<organism evidence="10 11">
    <name type="scientific">Haloarcula nitratireducens</name>
    <dbReference type="NCBI Taxonomy" id="2487749"/>
    <lineage>
        <taxon>Archaea</taxon>
        <taxon>Methanobacteriati</taxon>
        <taxon>Methanobacteriota</taxon>
        <taxon>Stenosarchaea group</taxon>
        <taxon>Halobacteria</taxon>
        <taxon>Halobacteriales</taxon>
        <taxon>Haloarculaceae</taxon>
        <taxon>Haloarcula</taxon>
    </lineage>
</organism>
<evidence type="ECO:0000313" key="10">
    <source>
        <dbReference type="EMBL" id="MBX0296695.1"/>
    </source>
</evidence>
<dbReference type="Pfam" id="PF01883">
    <property type="entry name" value="FeS_assembly_P"/>
    <property type="match status" value="1"/>
</dbReference>
<dbReference type="PANTHER" id="PTHR42961">
    <property type="entry name" value="IRON-SULFUR PROTEIN NUBPL"/>
    <property type="match status" value="1"/>
</dbReference>
<gene>
    <name evidence="10" type="ORF">EGH23_17595</name>
</gene>
<dbReference type="InterPro" id="IPR019591">
    <property type="entry name" value="Mrp/NBP35_ATP-bd"/>
</dbReference>
<feature type="domain" description="MIP18 family-like" evidence="9">
    <location>
        <begin position="4"/>
        <end position="64"/>
    </location>
</feature>
<keyword evidence="11" id="KW-1185">Reference proteome</keyword>
<dbReference type="InterPro" id="IPR002744">
    <property type="entry name" value="MIP18-like"/>
</dbReference>
<evidence type="ECO:0000313" key="11">
    <source>
        <dbReference type="Proteomes" id="UP001430455"/>
    </source>
</evidence>
<accession>A0AAW4PGY0</accession>
<keyword evidence="3 8" id="KW-0067">ATP-binding</keyword>
<dbReference type="Pfam" id="PF10609">
    <property type="entry name" value="ParA"/>
    <property type="match status" value="1"/>
</dbReference>
<dbReference type="Gene3D" id="3.30.300.130">
    <property type="entry name" value="Fe-S cluster assembly (FSCA)"/>
    <property type="match status" value="1"/>
</dbReference>
<evidence type="ECO:0000256" key="3">
    <source>
        <dbReference type="ARBA" id="ARBA00022840"/>
    </source>
</evidence>
<dbReference type="HAMAP" id="MF_02040">
    <property type="entry name" value="Mrp_NBP35"/>
    <property type="match status" value="1"/>
</dbReference>
<dbReference type="GO" id="GO:0046872">
    <property type="term" value="F:metal ion binding"/>
    <property type="evidence" value="ECO:0007669"/>
    <property type="project" value="UniProtKB-KW"/>
</dbReference>
<sequence>MTPDDLRDRLSSIDDPDLGDDVVSSGLVREVTVGDGTASINLALGAVHSPTENALAEEVRSVVREAGLDPDLSATPERKPGAEQVLPGVDAVVAVASGKGGVGKSTVASNLAAGLADRGASVGLFDADVYGPNAPQMLGVEAAPEIEDIDGEKRLVPPESHGVEVASVGSLVGDDDPVIWRGPMAHSALTDLFDDVAWTGLDYLVVDLPPGTGDVQMSVLQTLPVTGALVVTTPQAVATDDTRRSMRAFGEFDTPVLGVVENMRTFVCPDCESAHDVFGAGGGEELADETGLPYLGALPLDPAVREGGDDGTPLVLGEGETAETFRSLAGRVADKVGLLRRHRRMKNVAGSEGVVSSATHP</sequence>
<evidence type="ECO:0000256" key="4">
    <source>
        <dbReference type="ARBA" id="ARBA00023004"/>
    </source>
</evidence>
<evidence type="ECO:0000256" key="1">
    <source>
        <dbReference type="ARBA" id="ARBA00022723"/>
    </source>
</evidence>
<dbReference type="FunFam" id="3.40.50.300:FF:001119">
    <property type="entry name" value="Iron-sulfur cluster carrier protein"/>
    <property type="match status" value="1"/>
</dbReference>
<evidence type="ECO:0000256" key="6">
    <source>
        <dbReference type="ARBA" id="ARBA00058094"/>
    </source>
</evidence>
<dbReference type="InterPro" id="IPR000808">
    <property type="entry name" value="Mrp-like_CS"/>
</dbReference>
<dbReference type="CDD" id="cd02037">
    <property type="entry name" value="Mrp_NBP35"/>
    <property type="match status" value="1"/>
</dbReference>
<dbReference type="GO" id="GO:0051539">
    <property type="term" value="F:4 iron, 4 sulfur cluster binding"/>
    <property type="evidence" value="ECO:0007669"/>
    <property type="project" value="TreeGrafter"/>
</dbReference>
<dbReference type="GO" id="GO:0140663">
    <property type="term" value="F:ATP-dependent FeS chaperone activity"/>
    <property type="evidence" value="ECO:0007669"/>
    <property type="project" value="InterPro"/>
</dbReference>
<dbReference type="InterPro" id="IPR034904">
    <property type="entry name" value="FSCA_dom_sf"/>
</dbReference>
<dbReference type="Gene3D" id="3.40.50.300">
    <property type="entry name" value="P-loop containing nucleotide triphosphate hydrolases"/>
    <property type="match status" value="1"/>
</dbReference>
<dbReference type="InterPro" id="IPR044304">
    <property type="entry name" value="NUBPL-like"/>
</dbReference>
<dbReference type="InterPro" id="IPR027417">
    <property type="entry name" value="P-loop_NTPase"/>
</dbReference>
<dbReference type="EMBL" id="RKLT01000009">
    <property type="protein sequence ID" value="MBX0296695.1"/>
    <property type="molecule type" value="Genomic_DNA"/>
</dbReference>
<keyword evidence="5 8" id="KW-0411">Iron-sulfur</keyword>
<protein>
    <recommendedName>
        <fullName evidence="7 8">Iron-sulfur cluster carrier protein</fullName>
    </recommendedName>
</protein>
<evidence type="ECO:0000256" key="7">
    <source>
        <dbReference type="ARBA" id="ARBA00074706"/>
    </source>
</evidence>
<dbReference type="Proteomes" id="UP001430455">
    <property type="component" value="Unassembled WGS sequence"/>
</dbReference>
<evidence type="ECO:0000259" key="9">
    <source>
        <dbReference type="Pfam" id="PF01883"/>
    </source>
</evidence>
<dbReference type="PANTHER" id="PTHR42961:SF2">
    <property type="entry name" value="IRON-SULFUR PROTEIN NUBPL"/>
    <property type="match status" value="1"/>
</dbReference>
<proteinExistence type="inferred from homology"/>